<dbReference type="AlphaFoldDB" id="A0A2T3FUP3"/>
<keyword evidence="13 17" id="KW-1015">Disulfide bond</keyword>
<dbReference type="GO" id="GO:0008616">
    <property type="term" value="P:tRNA queuosine(34) biosynthetic process"/>
    <property type="evidence" value="ECO:0007669"/>
    <property type="project" value="UniProtKB-UniRule"/>
</dbReference>
<evidence type="ECO:0000256" key="8">
    <source>
        <dbReference type="ARBA" id="ARBA00022723"/>
    </source>
</evidence>
<keyword evidence="11 17" id="KW-0408">Iron</keyword>
<evidence type="ECO:0000256" key="12">
    <source>
        <dbReference type="ARBA" id="ARBA00023014"/>
    </source>
</evidence>
<keyword evidence="7 17" id="KW-0819">tRNA processing</keyword>
<dbReference type="EC" id="1.17.99.6" evidence="4 17"/>
<dbReference type="RefSeq" id="WP_022359809.1">
    <property type="nucleotide sequence ID" value="NZ_DBFCCR010000033.1"/>
</dbReference>
<dbReference type="Proteomes" id="UP000241048">
    <property type="component" value="Unassembled WGS sequence"/>
</dbReference>
<evidence type="ECO:0000313" key="19">
    <source>
        <dbReference type="Proteomes" id="UP000241048"/>
    </source>
</evidence>
<evidence type="ECO:0000256" key="17">
    <source>
        <dbReference type="HAMAP-Rule" id="MF_02089"/>
    </source>
</evidence>
<keyword evidence="12 17" id="KW-0411">Iron-sulfur</keyword>
<feature type="binding site" evidence="17">
    <location>
        <position position="45"/>
    </location>
    <ligand>
        <name>[4Fe-4S] cluster</name>
        <dbReference type="ChEBI" id="CHEBI:49883"/>
    </ligand>
</feature>
<feature type="binding site" evidence="17">
    <location>
        <position position="46"/>
    </location>
    <ligand>
        <name>[4Fe-4S] cluster</name>
        <dbReference type="ChEBI" id="CHEBI:49883"/>
    </ligand>
</feature>
<dbReference type="Pfam" id="PF02677">
    <property type="entry name" value="QueH"/>
    <property type="match status" value="1"/>
</dbReference>
<evidence type="ECO:0000256" key="10">
    <source>
        <dbReference type="ARBA" id="ARBA00023002"/>
    </source>
</evidence>
<evidence type="ECO:0000256" key="14">
    <source>
        <dbReference type="ARBA" id="ARBA00023284"/>
    </source>
</evidence>
<comment type="catalytic activity">
    <reaction evidence="16 17">
        <text>epoxyqueuosine(34) in tRNA + AH2 = queuosine(34) in tRNA + A + H2O</text>
        <dbReference type="Rhea" id="RHEA:32159"/>
        <dbReference type="Rhea" id="RHEA-COMP:18571"/>
        <dbReference type="Rhea" id="RHEA-COMP:18582"/>
        <dbReference type="ChEBI" id="CHEBI:13193"/>
        <dbReference type="ChEBI" id="CHEBI:15377"/>
        <dbReference type="ChEBI" id="CHEBI:17499"/>
        <dbReference type="ChEBI" id="CHEBI:194431"/>
        <dbReference type="ChEBI" id="CHEBI:194443"/>
        <dbReference type="EC" id="1.17.99.6"/>
    </reaction>
</comment>
<evidence type="ECO:0000256" key="13">
    <source>
        <dbReference type="ARBA" id="ARBA00023157"/>
    </source>
</evidence>
<comment type="caution">
    <text evidence="18">The sequence shown here is derived from an EMBL/GenBank/DDBJ whole genome shotgun (WGS) entry which is preliminary data.</text>
</comment>
<evidence type="ECO:0000256" key="15">
    <source>
        <dbReference type="ARBA" id="ARBA00031446"/>
    </source>
</evidence>
<evidence type="ECO:0000256" key="3">
    <source>
        <dbReference type="ARBA" id="ARBA00008207"/>
    </source>
</evidence>
<evidence type="ECO:0000313" key="18">
    <source>
        <dbReference type="EMBL" id="PST39005.1"/>
    </source>
</evidence>
<evidence type="ECO:0000256" key="16">
    <source>
        <dbReference type="ARBA" id="ARBA00047415"/>
    </source>
</evidence>
<dbReference type="GO" id="GO:0046872">
    <property type="term" value="F:metal ion binding"/>
    <property type="evidence" value="ECO:0007669"/>
    <property type="project" value="UniProtKB-KW"/>
</dbReference>
<keyword evidence="19" id="KW-1185">Reference proteome</keyword>
<proteinExistence type="inferred from homology"/>
<keyword evidence="14 17" id="KW-0676">Redox-active center</keyword>
<keyword evidence="8 17" id="KW-0479">Metal-binding</keyword>
<evidence type="ECO:0000256" key="5">
    <source>
        <dbReference type="ARBA" id="ARBA00016895"/>
    </source>
</evidence>
<evidence type="ECO:0000256" key="4">
    <source>
        <dbReference type="ARBA" id="ARBA00012622"/>
    </source>
</evidence>
<keyword evidence="6 17" id="KW-0004">4Fe-4S</keyword>
<dbReference type="GO" id="GO:0051539">
    <property type="term" value="F:4 iron, 4 sulfur cluster binding"/>
    <property type="evidence" value="ECO:0007669"/>
    <property type="project" value="UniProtKB-UniRule"/>
</dbReference>
<comment type="pathway">
    <text evidence="2 17">tRNA modification; tRNA-queuosine biosynthesis.</text>
</comment>
<accession>A0A2T3FUP3</accession>
<feature type="binding site" evidence="17">
    <location>
        <position position="130"/>
    </location>
    <ligand>
        <name>[4Fe-4S] cluster</name>
        <dbReference type="ChEBI" id="CHEBI:49883"/>
    </ligand>
</feature>
<dbReference type="HAMAP" id="MF_02089">
    <property type="entry name" value="QueH"/>
    <property type="match status" value="1"/>
</dbReference>
<dbReference type="GO" id="GO:0052693">
    <property type="term" value="F:epoxyqueuosine reductase activity"/>
    <property type="evidence" value="ECO:0007669"/>
    <property type="project" value="UniProtKB-UniRule"/>
</dbReference>
<evidence type="ECO:0000256" key="9">
    <source>
        <dbReference type="ARBA" id="ARBA00022785"/>
    </source>
</evidence>
<evidence type="ECO:0000256" key="2">
    <source>
        <dbReference type="ARBA" id="ARBA00004691"/>
    </source>
</evidence>
<evidence type="ECO:0000256" key="7">
    <source>
        <dbReference type="ARBA" id="ARBA00022694"/>
    </source>
</evidence>
<feature type="binding site" evidence="17">
    <location>
        <position position="127"/>
    </location>
    <ligand>
        <name>[4Fe-4S] cluster</name>
        <dbReference type="ChEBI" id="CHEBI:49883"/>
    </ligand>
</feature>
<dbReference type="PANTHER" id="PTHR36701">
    <property type="entry name" value="EPOXYQUEUOSINE REDUCTASE QUEH"/>
    <property type="match status" value="1"/>
</dbReference>
<dbReference type="EMBL" id="PYLO01000001">
    <property type="protein sequence ID" value="PST39005.1"/>
    <property type="molecule type" value="Genomic_DNA"/>
</dbReference>
<dbReference type="PANTHER" id="PTHR36701:SF1">
    <property type="entry name" value="EPOXYQUEUOSINE REDUCTASE QUEH"/>
    <property type="match status" value="1"/>
</dbReference>
<comment type="function">
    <text evidence="1 17">Catalyzes the conversion of epoxyqueuosine (oQ) to queuosine (Q), which is a hypermodified base found in the wobble positions of tRNA(Asp), tRNA(Asn), tRNA(His) and tRNA(Tyr).</text>
</comment>
<evidence type="ECO:0000256" key="11">
    <source>
        <dbReference type="ARBA" id="ARBA00023004"/>
    </source>
</evidence>
<dbReference type="GeneID" id="79840017"/>
<evidence type="ECO:0000256" key="1">
    <source>
        <dbReference type="ARBA" id="ARBA00002268"/>
    </source>
</evidence>
<sequence length="230" mass="26764">MSEPMKNPPARKTQTAKRNYQKEMEKVLDAAVRDGRVPTLFLHSCCAPCSSYVLEYLSQYFSITVFYYNPNISPKEEYEARTEEVQRLIRELPAVHPIRFVEGKYDPECYYEAVRGHEKDPEGGERCGICFEMRLREAAKLAAEGGYDWFTTTLTISPLKNAGRLNTIGQAMGEEYHVAFLPSDFKKKEGYKRSIELSAQYHLYRQNYCGCVFSKREREEQMQKERQETS</sequence>
<name>A0A2T3FUP3_9CLOT</name>
<evidence type="ECO:0000256" key="6">
    <source>
        <dbReference type="ARBA" id="ARBA00022485"/>
    </source>
</evidence>
<keyword evidence="10 17" id="KW-0560">Oxidoreductase</keyword>
<dbReference type="InterPro" id="IPR003828">
    <property type="entry name" value="QueH"/>
</dbReference>
<organism evidence="18 19">
    <name type="scientific">Clostridium fessum</name>
    <dbReference type="NCBI Taxonomy" id="2126740"/>
    <lineage>
        <taxon>Bacteria</taxon>
        <taxon>Bacillati</taxon>
        <taxon>Bacillota</taxon>
        <taxon>Clostridia</taxon>
        <taxon>Eubacteriales</taxon>
        <taxon>Clostridiaceae</taxon>
        <taxon>Clostridium</taxon>
    </lineage>
</organism>
<reference evidence="18 19" key="1">
    <citation type="submission" date="2018-03" db="EMBL/GenBank/DDBJ databases">
        <title>Lachnoclostridium SNUG30386 gen.nov., sp.nov., isolated from human faeces.</title>
        <authorList>
            <person name="Seo B."/>
            <person name="Jeon K."/>
            <person name="Ko G."/>
        </authorList>
    </citation>
    <scope>NUCLEOTIDE SEQUENCE [LARGE SCALE GENOMIC DNA]</scope>
    <source>
        <strain evidence="18 19">SNUG30386</strain>
    </source>
</reference>
<gene>
    <name evidence="17" type="primary">queH</name>
    <name evidence="18" type="ORF">C7U56_03545</name>
</gene>
<protein>
    <recommendedName>
        <fullName evidence="5 17">Epoxyqueuosine reductase QueH</fullName>
        <ecNumber evidence="4 17">1.17.99.6</ecNumber>
    </recommendedName>
    <alternativeName>
        <fullName evidence="15 17">Queuosine biosynthesis protein QueH</fullName>
    </alternativeName>
</protein>
<keyword evidence="9 17" id="KW-0671">Queuosine biosynthesis</keyword>
<comment type="similarity">
    <text evidence="3 17">Belongs to the QueH family.</text>
</comment>
<dbReference type="UniPathway" id="UPA00392"/>
<feature type="disulfide bond" description="Redox-active" evidence="17">
    <location>
        <begin position="209"/>
        <end position="211"/>
    </location>
</feature>